<evidence type="ECO:0000313" key="1">
    <source>
        <dbReference type="EMBL" id="KAB7786019.1"/>
    </source>
</evidence>
<sequence length="80" mass="8655">MLADEQDRLAPDAENEETVVRVKMPDPARAGVVDVISMRGLMRAVNLLRGHGDRGDLDSAIARTINMNGAIAKVLQGERS</sequence>
<dbReference type="EMBL" id="WEKV01000008">
    <property type="protein sequence ID" value="KAB7786019.1"/>
    <property type="molecule type" value="Genomic_DNA"/>
</dbReference>
<accession>A0A833J7Z5</accession>
<comment type="caution">
    <text evidence="1">The sequence shown here is derived from an EMBL/GenBank/DDBJ whole genome shotgun (WGS) entry which is preliminary data.</text>
</comment>
<organism evidence="1 2">
    <name type="scientific">Methylorubrum populi</name>
    <dbReference type="NCBI Taxonomy" id="223967"/>
    <lineage>
        <taxon>Bacteria</taxon>
        <taxon>Pseudomonadati</taxon>
        <taxon>Pseudomonadota</taxon>
        <taxon>Alphaproteobacteria</taxon>
        <taxon>Hyphomicrobiales</taxon>
        <taxon>Methylobacteriaceae</taxon>
        <taxon>Methylorubrum</taxon>
    </lineage>
</organism>
<gene>
    <name evidence="1" type="ORF">F8B43_1420</name>
</gene>
<name>A0A833J7Z5_9HYPH</name>
<evidence type="ECO:0000313" key="2">
    <source>
        <dbReference type="Proteomes" id="UP000469949"/>
    </source>
</evidence>
<reference evidence="1 2" key="1">
    <citation type="submission" date="2019-10" db="EMBL/GenBank/DDBJ databases">
        <title>Draft Genome Sequence of the Caffeine Degrading Methylotroph Methylorubrum populi PINKEL.</title>
        <authorList>
            <person name="Dawson S.C."/>
            <person name="Zhang X."/>
            <person name="Wright M.E."/>
            <person name="Sharma G."/>
            <person name="Langner J.T."/>
            <person name="Ditty J.L."/>
            <person name="Subuyuj G.A."/>
        </authorList>
    </citation>
    <scope>NUCLEOTIDE SEQUENCE [LARGE SCALE GENOMIC DNA]</scope>
    <source>
        <strain evidence="1 2">Pinkel</strain>
    </source>
</reference>
<dbReference type="AlphaFoldDB" id="A0A833J7Z5"/>
<proteinExistence type="predicted"/>
<dbReference type="Proteomes" id="UP000469949">
    <property type="component" value="Unassembled WGS sequence"/>
</dbReference>
<dbReference type="RefSeq" id="WP_152276472.1">
    <property type="nucleotide sequence ID" value="NZ_WEKV01000008.1"/>
</dbReference>
<protein>
    <submittedName>
        <fullName evidence="1">Uncharacterized protein</fullName>
    </submittedName>
</protein>